<sequence>MRTRALLATPQLLVPHCLGPWGRGELYGPDGRGVREVLRDLRDLGEDDASSASSSPEAPSEAVAEALALLGTADEGHPPVEAAQRTPRQELVVEEEAALLVRHAAPRTAQRRLAEAAGIGQVRVRKDEQSLLDFFTSTVLAAVLSSVLRSGTPKHQEELEDERPVGLRP</sequence>
<accession>A0A6B0UZX0</accession>
<dbReference type="AlphaFoldDB" id="A0A6B0UZX0"/>
<evidence type="ECO:0000313" key="2">
    <source>
        <dbReference type="EMBL" id="MXU94738.1"/>
    </source>
</evidence>
<reference evidence="2" key="1">
    <citation type="submission" date="2019-12" db="EMBL/GenBank/DDBJ databases">
        <title>An insight into the sialome of adult female Ixodes ricinus ticks feeding for 6 days.</title>
        <authorList>
            <person name="Perner J."/>
            <person name="Ribeiro J.M.C."/>
        </authorList>
    </citation>
    <scope>NUCLEOTIDE SEQUENCE</scope>
    <source>
        <strain evidence="2">Semi-engorged</strain>
        <tissue evidence="2">Salivary glands</tissue>
    </source>
</reference>
<feature type="compositionally biased region" description="Basic and acidic residues" evidence="1">
    <location>
        <begin position="154"/>
        <end position="169"/>
    </location>
</feature>
<proteinExistence type="predicted"/>
<organism evidence="2">
    <name type="scientific">Ixodes ricinus</name>
    <name type="common">Common tick</name>
    <name type="synonym">Acarus ricinus</name>
    <dbReference type="NCBI Taxonomy" id="34613"/>
    <lineage>
        <taxon>Eukaryota</taxon>
        <taxon>Metazoa</taxon>
        <taxon>Ecdysozoa</taxon>
        <taxon>Arthropoda</taxon>
        <taxon>Chelicerata</taxon>
        <taxon>Arachnida</taxon>
        <taxon>Acari</taxon>
        <taxon>Parasitiformes</taxon>
        <taxon>Ixodida</taxon>
        <taxon>Ixodoidea</taxon>
        <taxon>Ixodidae</taxon>
        <taxon>Ixodinae</taxon>
        <taxon>Ixodes</taxon>
    </lineage>
</organism>
<evidence type="ECO:0000256" key="1">
    <source>
        <dbReference type="SAM" id="MobiDB-lite"/>
    </source>
</evidence>
<dbReference type="EMBL" id="GIFC01012655">
    <property type="protein sequence ID" value="MXU94738.1"/>
    <property type="molecule type" value="Transcribed_RNA"/>
</dbReference>
<feature type="region of interest" description="Disordered" evidence="1">
    <location>
        <begin position="150"/>
        <end position="169"/>
    </location>
</feature>
<protein>
    <submittedName>
        <fullName evidence="2">Uncharacterized protein</fullName>
    </submittedName>
</protein>
<name>A0A6B0UZX0_IXORI</name>